<keyword evidence="3" id="KW-1185">Reference proteome</keyword>
<accession>A0ABR0LHX0</accession>
<feature type="non-terminal residue" evidence="2">
    <location>
        <position position="117"/>
    </location>
</feature>
<feature type="compositionally biased region" description="Basic and acidic residues" evidence="1">
    <location>
        <begin position="33"/>
        <end position="44"/>
    </location>
</feature>
<feature type="compositionally biased region" description="Acidic residues" evidence="1">
    <location>
        <begin position="75"/>
        <end position="85"/>
    </location>
</feature>
<comment type="caution">
    <text evidence="2">The sequence shown here is derived from an EMBL/GenBank/DDBJ whole genome shotgun (WGS) entry which is preliminary data.</text>
</comment>
<protein>
    <submittedName>
        <fullName evidence="2">Uncharacterized protein</fullName>
    </submittedName>
</protein>
<reference evidence="2 3" key="1">
    <citation type="submission" date="2023-08" db="EMBL/GenBank/DDBJ databases">
        <title>Black Yeasts Isolated from many extreme environments.</title>
        <authorList>
            <person name="Coleine C."/>
            <person name="Stajich J.E."/>
            <person name="Selbmann L."/>
        </authorList>
    </citation>
    <scope>NUCLEOTIDE SEQUENCE [LARGE SCALE GENOMIC DNA]</scope>
    <source>
        <strain evidence="2 3">CCFEE 536</strain>
    </source>
</reference>
<evidence type="ECO:0000256" key="1">
    <source>
        <dbReference type="SAM" id="MobiDB-lite"/>
    </source>
</evidence>
<feature type="region of interest" description="Disordered" evidence="1">
    <location>
        <begin position="1"/>
        <end position="96"/>
    </location>
</feature>
<proteinExistence type="predicted"/>
<feature type="compositionally biased region" description="Basic and acidic residues" evidence="1">
    <location>
        <begin position="1"/>
        <end position="12"/>
    </location>
</feature>
<name>A0ABR0LHX0_9PEZI</name>
<evidence type="ECO:0000313" key="2">
    <source>
        <dbReference type="EMBL" id="KAK5168598.1"/>
    </source>
</evidence>
<evidence type="ECO:0000313" key="3">
    <source>
        <dbReference type="Proteomes" id="UP001357485"/>
    </source>
</evidence>
<organism evidence="2 3">
    <name type="scientific">Cryomyces antarcticus</name>
    <dbReference type="NCBI Taxonomy" id="329879"/>
    <lineage>
        <taxon>Eukaryota</taxon>
        <taxon>Fungi</taxon>
        <taxon>Dikarya</taxon>
        <taxon>Ascomycota</taxon>
        <taxon>Pezizomycotina</taxon>
        <taxon>Dothideomycetes</taxon>
        <taxon>Dothideomycetes incertae sedis</taxon>
        <taxon>Cryomyces</taxon>
    </lineage>
</organism>
<dbReference type="Proteomes" id="UP001357485">
    <property type="component" value="Unassembled WGS sequence"/>
</dbReference>
<sequence>MAIEPPRSKLEEAPDMGVLSIEERPTEALPSDRQPESIDPDRSHIHVIPRPPEWTVGGEEEDGSSSDDGSLTYDSGDDTEEEESEGGPVASQTTPAERGIMLSFPFLELHGIELLEL</sequence>
<gene>
    <name evidence="2" type="ORF">LTR16_011898</name>
</gene>
<dbReference type="EMBL" id="JAVRRA010020283">
    <property type="protein sequence ID" value="KAK5168598.1"/>
    <property type="molecule type" value="Genomic_DNA"/>
</dbReference>